<comment type="caution">
    <text evidence="1">The sequence shown here is derived from an EMBL/GenBank/DDBJ whole genome shotgun (WGS) entry which is preliminary data.</text>
</comment>
<name>A0ACC2NL37_9HYME</name>
<protein>
    <submittedName>
        <fullName evidence="1">Uncharacterized protein</fullName>
    </submittedName>
</protein>
<dbReference type="Proteomes" id="UP001239111">
    <property type="component" value="Chromosome 3"/>
</dbReference>
<evidence type="ECO:0000313" key="2">
    <source>
        <dbReference type="Proteomes" id="UP001239111"/>
    </source>
</evidence>
<sequence length="581" mass="64846">MTTTGMFSLWYQLILRTLWESATIDLGFSNMTSKETQTEFGFQSLGSTQNFASYCPLGDYRSGDKKRDRAKVCKILNKSQREWRRFHDSALSYSGLRPALAKSVITGEVAVQISSQKDGLPVCFSFKTTKSLAIVKLRSAISLTLTVASNVSQQTSPSEFQNTCQEVNGRACMISAVMPTARLCCNPFKVVHHNWVTKNVTKSNPSCKKKFPGLGDLICMSCRLLVSKNQEPSSKRVRALVTDSAQDDFAADSAQINDNLTECHEESDPDSVKDSVGLAKRAKDTQKQTGFGSYPPPRQSNTMQSEHTQKVIDFYTSDEISRVMPGMSDALPVAQVDGKRLKLQKRLILCNLKESYASFKAKFPSIKVGFSKFANLRQKQCVLADSSGTHTVCVCKAHQNFELMLDGIKCISDEISFSSYGEILTNMICSEPHFNCYVKKCSNCPGIGEISEEVEGALSVSKMATVSYQPWTNTDRCPLENVVDPVEQFLVKFEKSARDLLTHDFLAKSQSKFLKELKLTLKPRHFIVIGDYSENCSHVIQNAIPQIHWKTVTDVLRDVRETQTVFVRTCTRAGGDKAERL</sequence>
<proteinExistence type="predicted"/>
<reference evidence="1" key="1">
    <citation type="submission" date="2023-04" db="EMBL/GenBank/DDBJ databases">
        <title>A chromosome-level genome assembly of the parasitoid wasp Eretmocerus hayati.</title>
        <authorList>
            <person name="Zhong Y."/>
            <person name="Liu S."/>
            <person name="Liu Y."/>
        </authorList>
    </citation>
    <scope>NUCLEOTIDE SEQUENCE</scope>
    <source>
        <strain evidence="1">ZJU_SS_LIU_2023</strain>
    </source>
</reference>
<evidence type="ECO:0000313" key="1">
    <source>
        <dbReference type="EMBL" id="KAJ8671811.1"/>
    </source>
</evidence>
<dbReference type="EMBL" id="CM056743">
    <property type="protein sequence ID" value="KAJ8671811.1"/>
    <property type="molecule type" value="Genomic_DNA"/>
</dbReference>
<accession>A0ACC2NL37</accession>
<gene>
    <name evidence="1" type="ORF">QAD02_003070</name>
</gene>
<organism evidence="1 2">
    <name type="scientific">Eretmocerus hayati</name>
    <dbReference type="NCBI Taxonomy" id="131215"/>
    <lineage>
        <taxon>Eukaryota</taxon>
        <taxon>Metazoa</taxon>
        <taxon>Ecdysozoa</taxon>
        <taxon>Arthropoda</taxon>
        <taxon>Hexapoda</taxon>
        <taxon>Insecta</taxon>
        <taxon>Pterygota</taxon>
        <taxon>Neoptera</taxon>
        <taxon>Endopterygota</taxon>
        <taxon>Hymenoptera</taxon>
        <taxon>Apocrita</taxon>
        <taxon>Proctotrupomorpha</taxon>
        <taxon>Chalcidoidea</taxon>
        <taxon>Aphelinidae</taxon>
        <taxon>Aphelininae</taxon>
        <taxon>Eretmocerus</taxon>
    </lineage>
</organism>
<keyword evidence="2" id="KW-1185">Reference proteome</keyword>